<dbReference type="Proteomes" id="UP000717634">
    <property type="component" value="Unassembled WGS sequence"/>
</dbReference>
<accession>A0ABX1HET0</accession>
<organism evidence="1 2">
    <name type="scientific">Hymenobacter artigasi</name>
    <dbReference type="NCBI Taxonomy" id="2719616"/>
    <lineage>
        <taxon>Bacteria</taxon>
        <taxon>Pseudomonadati</taxon>
        <taxon>Bacteroidota</taxon>
        <taxon>Cytophagia</taxon>
        <taxon>Cytophagales</taxon>
        <taxon>Hymenobacteraceae</taxon>
        <taxon>Hymenobacter</taxon>
    </lineage>
</organism>
<evidence type="ECO:0000313" key="2">
    <source>
        <dbReference type="Proteomes" id="UP000717634"/>
    </source>
</evidence>
<proteinExistence type="predicted"/>
<protein>
    <submittedName>
        <fullName evidence="1">Uncharacterized protein</fullName>
    </submittedName>
</protein>
<evidence type="ECO:0000313" key="1">
    <source>
        <dbReference type="EMBL" id="NKI88734.1"/>
    </source>
</evidence>
<keyword evidence="2" id="KW-1185">Reference proteome</keyword>
<comment type="caution">
    <text evidence="1">The sequence shown here is derived from an EMBL/GenBank/DDBJ whole genome shotgun (WGS) entry which is preliminary data.</text>
</comment>
<gene>
    <name evidence="1" type="ORF">HBN54_001327</name>
</gene>
<dbReference type="EMBL" id="JAAVTK010000003">
    <property type="protein sequence ID" value="NKI88734.1"/>
    <property type="molecule type" value="Genomic_DNA"/>
</dbReference>
<reference evidence="1 2" key="1">
    <citation type="submission" date="2020-03" db="EMBL/GenBank/DDBJ databases">
        <title>Genomic Encyclopedia of Type Strains, Phase IV (KMG-V): Genome sequencing to study the core and pangenomes of soil and plant-associated prokaryotes.</title>
        <authorList>
            <person name="Whitman W."/>
        </authorList>
    </citation>
    <scope>NUCLEOTIDE SEQUENCE [LARGE SCALE GENOMIC DNA]</scope>
    <source>
        <strain evidence="1 2">1B</strain>
    </source>
</reference>
<sequence>MTTSAPTLLLRVAATWPLPGLGLLALPSGPTPHLAAYELHAAVAAEAVLPDGARHAATATVEEITRGAIPERGLLLEFGAAVDLPAGTEIWLVLPPLPGLDG</sequence>
<dbReference type="RefSeq" id="WP_168672362.1">
    <property type="nucleotide sequence ID" value="NZ_JAAVTK010000003.1"/>
</dbReference>
<name>A0ABX1HET0_9BACT</name>